<evidence type="ECO:0000256" key="5">
    <source>
        <dbReference type="ARBA" id="ARBA00023002"/>
    </source>
</evidence>
<dbReference type="PRINTS" id="PR00368">
    <property type="entry name" value="FADPNR"/>
</dbReference>
<dbReference type="PRINTS" id="PR00411">
    <property type="entry name" value="PNDRDTASEI"/>
</dbReference>
<keyword evidence="6" id="KW-0676">Redox-active center</keyword>
<dbReference type="KEGG" id="nan:AArc1_1034"/>
<dbReference type="GO" id="GO:0016491">
    <property type="term" value="F:oxidoreductase activity"/>
    <property type="evidence" value="ECO:0007669"/>
    <property type="project" value="UniProtKB-KW"/>
</dbReference>
<evidence type="ECO:0000256" key="4">
    <source>
        <dbReference type="ARBA" id="ARBA00022827"/>
    </source>
</evidence>
<proteinExistence type="inferred from homology"/>
<dbReference type="Pfam" id="PF02852">
    <property type="entry name" value="Pyr_redox_dim"/>
    <property type="match status" value="1"/>
</dbReference>
<keyword evidence="5" id="KW-0560">Oxidoreductase</keyword>
<dbReference type="Pfam" id="PF07992">
    <property type="entry name" value="Pyr_redox_2"/>
    <property type="match status" value="1"/>
</dbReference>
<dbReference type="InterPro" id="IPR004099">
    <property type="entry name" value="Pyr_nucl-diS_OxRdtase_dimer"/>
</dbReference>
<dbReference type="Gene3D" id="3.50.50.60">
    <property type="entry name" value="FAD/NAD(P)-binding domain"/>
    <property type="match status" value="2"/>
</dbReference>
<dbReference type="InterPro" id="IPR016156">
    <property type="entry name" value="FAD/NAD-linked_Rdtase_dimer_sf"/>
</dbReference>
<evidence type="ECO:0000259" key="7">
    <source>
        <dbReference type="Pfam" id="PF02852"/>
    </source>
</evidence>
<feature type="domain" description="Pyridine nucleotide-disulphide oxidoreductase dimerisation" evidence="7">
    <location>
        <begin position="330"/>
        <end position="431"/>
    </location>
</feature>
<evidence type="ECO:0000256" key="6">
    <source>
        <dbReference type="ARBA" id="ARBA00023284"/>
    </source>
</evidence>
<dbReference type="RefSeq" id="WP_117363559.1">
    <property type="nucleotide sequence ID" value="NZ_CP024047.1"/>
</dbReference>
<evidence type="ECO:0000259" key="8">
    <source>
        <dbReference type="Pfam" id="PF07992"/>
    </source>
</evidence>
<protein>
    <submittedName>
        <fullName evidence="9">CoA-dependent NAD(P)H Sulfur Oxidoreductase</fullName>
    </submittedName>
</protein>
<feature type="domain" description="FAD/NAD(P)-binding" evidence="8">
    <location>
        <begin position="5"/>
        <end position="300"/>
    </location>
</feature>
<evidence type="ECO:0000256" key="3">
    <source>
        <dbReference type="ARBA" id="ARBA00022630"/>
    </source>
</evidence>
<sequence length="449" mass="47267">MDDPFVIVGGDAAGMSAASKAKRADPELDVIVFERGEWVSYAACGMPYYVKGTVEDLEDLVAVTPEEFREDRDVDLRTGHEVIAIDREEKTVTVEADGEQFEQPYGSVLIGTGARAVEPPFDGLELEGVYTLRSMDEADAIESFVTDREPERAAIVGGGYVGIEMAEALTERGVDVSIFEMLPRTLQPFGEQTAEIVEDHLRDQGVDLHLETAVQGFAGDGRVETVELEAETVAADLVVVGVGVTPNVDLAEKAGIELGPTGAIATDEYGRTNDEDVYAAGDCAEATNVVTGEPDHVPLALTANRAGRAIGSTVTGDPTPTGGTAGTAIVKAFELGAARTGVIDEDRALEAGFDPVSVTVQVPTRPHYYPGATDLTVTLVADRDSKRVLGASLVGRDGAKRIDTVATAVDTGLTVGELESLDLAYAPPFSPVWDPVLTAAKVLSGTIEG</sequence>
<evidence type="ECO:0000313" key="9">
    <source>
        <dbReference type="EMBL" id="AXR77375.1"/>
    </source>
</evidence>
<gene>
    <name evidence="9" type="ORF">AArc1_1034</name>
</gene>
<dbReference type="SUPFAM" id="SSF55424">
    <property type="entry name" value="FAD/NAD-linked reductases, dimerisation (C-terminal) domain"/>
    <property type="match status" value="1"/>
</dbReference>
<reference evidence="10" key="1">
    <citation type="submission" date="2017-10" db="EMBL/GenBank/DDBJ databases">
        <title>Phenotypic and genomic properties of facultatively anaerobic sulfur-reducing natronoarchaea from hypersaline soda lakes.</title>
        <authorList>
            <person name="Sorokin D.Y."/>
            <person name="Kublanov I.V."/>
            <person name="Roman P."/>
            <person name="Sinninghe Damste J.S."/>
            <person name="Golyshin P.N."/>
            <person name="Rojo D."/>
            <person name="Ciordia S."/>
            <person name="Mena Md.C."/>
            <person name="Ferrer M."/>
            <person name="Messina E."/>
            <person name="Smedile F."/>
            <person name="La Spada G."/>
            <person name="La Cono V."/>
            <person name="Yakimov M.M."/>
        </authorList>
    </citation>
    <scope>NUCLEOTIDE SEQUENCE [LARGE SCALE GENOMIC DNA]</scope>
    <source>
        <strain evidence="10">AArc1</strain>
    </source>
</reference>
<dbReference type="GeneID" id="37637847"/>
<keyword evidence="4" id="KW-0274">FAD</keyword>
<dbReference type="PANTHER" id="PTHR43429">
    <property type="entry name" value="PYRIDINE NUCLEOTIDE-DISULFIDE OXIDOREDUCTASE DOMAIN-CONTAINING"/>
    <property type="match status" value="1"/>
</dbReference>
<evidence type="ECO:0000256" key="1">
    <source>
        <dbReference type="ARBA" id="ARBA00001974"/>
    </source>
</evidence>
<dbReference type="SUPFAM" id="SSF51905">
    <property type="entry name" value="FAD/NAD(P)-binding domain"/>
    <property type="match status" value="1"/>
</dbReference>
<comment type="similarity">
    <text evidence="2">Belongs to the class-III pyridine nucleotide-disulfide oxidoreductase family.</text>
</comment>
<evidence type="ECO:0000256" key="2">
    <source>
        <dbReference type="ARBA" id="ARBA00009130"/>
    </source>
</evidence>
<name>A0A346PCY0_9EURY</name>
<dbReference type="EMBL" id="CP024047">
    <property type="protein sequence ID" value="AXR77375.1"/>
    <property type="molecule type" value="Genomic_DNA"/>
</dbReference>
<accession>A0A346PCY0</accession>
<dbReference type="Proteomes" id="UP000258707">
    <property type="component" value="Chromosome"/>
</dbReference>
<keyword evidence="3" id="KW-0285">Flavoprotein</keyword>
<dbReference type="InterPro" id="IPR036188">
    <property type="entry name" value="FAD/NAD-bd_sf"/>
</dbReference>
<dbReference type="AlphaFoldDB" id="A0A346PCY0"/>
<evidence type="ECO:0000313" key="10">
    <source>
        <dbReference type="Proteomes" id="UP000258707"/>
    </source>
</evidence>
<dbReference type="InterPro" id="IPR050260">
    <property type="entry name" value="FAD-bd_OxRdtase"/>
</dbReference>
<comment type="cofactor">
    <cofactor evidence="1">
        <name>FAD</name>
        <dbReference type="ChEBI" id="CHEBI:57692"/>
    </cofactor>
</comment>
<dbReference type="PANTHER" id="PTHR43429:SF1">
    <property type="entry name" value="NAD(P)H SULFUR OXIDOREDUCTASE (COA-DEPENDENT)"/>
    <property type="match status" value="1"/>
</dbReference>
<dbReference type="InterPro" id="IPR023753">
    <property type="entry name" value="FAD/NAD-binding_dom"/>
</dbReference>
<organism evidence="9 10">
    <name type="scientific">Natrarchaeobaculum sulfurireducens</name>
    <dbReference type="NCBI Taxonomy" id="2044521"/>
    <lineage>
        <taxon>Archaea</taxon>
        <taxon>Methanobacteriati</taxon>
        <taxon>Methanobacteriota</taxon>
        <taxon>Stenosarchaea group</taxon>
        <taxon>Halobacteria</taxon>
        <taxon>Halobacteriales</taxon>
        <taxon>Natrialbaceae</taxon>
        <taxon>Natrarchaeobaculum</taxon>
    </lineage>
</organism>